<evidence type="ECO:0000313" key="2">
    <source>
        <dbReference type="EMBL" id="MCW3804908.1"/>
    </source>
</evidence>
<dbReference type="AlphaFoldDB" id="A0AAE3SJ00"/>
<keyword evidence="1" id="KW-0732">Signal</keyword>
<sequence>MWRIVLSLLMAFVFVNELNCYAVTPDNITLKFEFSEGVKDGYVVGDVLKCTLIVIQKGKYCAEGVHKVKLYVKGLNILEKGLWKQTSASEWHRQVCLGLKAKKSGSVQLTAYRKTDKGEVVETAVFKSK</sequence>
<reference evidence="2" key="1">
    <citation type="submission" date="2022-10" db="EMBL/GenBank/DDBJ databases">
        <authorList>
            <person name="Yu W.X."/>
        </authorList>
    </citation>
    <scope>NUCLEOTIDE SEQUENCE</scope>
    <source>
        <strain evidence="2">D04</strain>
    </source>
</reference>
<organism evidence="2 3">
    <name type="scientific">Plebeiibacterium marinum</name>
    <dbReference type="NCBI Taxonomy" id="2992111"/>
    <lineage>
        <taxon>Bacteria</taxon>
        <taxon>Pseudomonadati</taxon>
        <taxon>Bacteroidota</taxon>
        <taxon>Bacteroidia</taxon>
        <taxon>Marinilabiliales</taxon>
        <taxon>Marinilabiliaceae</taxon>
        <taxon>Plebeiibacterium</taxon>
    </lineage>
</organism>
<dbReference type="Proteomes" id="UP001207408">
    <property type="component" value="Unassembled WGS sequence"/>
</dbReference>
<dbReference type="EMBL" id="JAPDPI010000006">
    <property type="protein sequence ID" value="MCW3804908.1"/>
    <property type="molecule type" value="Genomic_DNA"/>
</dbReference>
<gene>
    <name evidence="2" type="ORF">OM074_04670</name>
</gene>
<feature type="signal peptide" evidence="1">
    <location>
        <begin position="1"/>
        <end position="22"/>
    </location>
</feature>
<name>A0AAE3SJ00_9BACT</name>
<dbReference type="RefSeq" id="WP_301198130.1">
    <property type="nucleotide sequence ID" value="NZ_JAPDPI010000006.1"/>
</dbReference>
<accession>A0AAE3SJ00</accession>
<evidence type="ECO:0000313" key="3">
    <source>
        <dbReference type="Proteomes" id="UP001207408"/>
    </source>
</evidence>
<feature type="chain" id="PRO_5042272128" evidence="1">
    <location>
        <begin position="23"/>
        <end position="129"/>
    </location>
</feature>
<comment type="caution">
    <text evidence="2">The sequence shown here is derived from an EMBL/GenBank/DDBJ whole genome shotgun (WGS) entry which is preliminary data.</text>
</comment>
<keyword evidence="3" id="KW-1185">Reference proteome</keyword>
<evidence type="ECO:0000256" key="1">
    <source>
        <dbReference type="SAM" id="SignalP"/>
    </source>
</evidence>
<protein>
    <submittedName>
        <fullName evidence="2">Uncharacterized protein</fullName>
    </submittedName>
</protein>
<proteinExistence type="predicted"/>